<dbReference type="PANTHER" id="PTHR30590">
    <property type="entry name" value="INNER MEMBRANE PROTEIN"/>
    <property type="match status" value="1"/>
</dbReference>
<feature type="transmembrane region" description="Helical" evidence="2">
    <location>
        <begin position="60"/>
        <end position="83"/>
    </location>
</feature>
<feature type="transmembrane region" description="Helical" evidence="2">
    <location>
        <begin position="205"/>
        <end position="225"/>
    </location>
</feature>
<feature type="transmembrane region" description="Helical" evidence="2">
    <location>
        <begin position="276"/>
        <end position="299"/>
    </location>
</feature>
<feature type="domain" description="DUF418" evidence="3">
    <location>
        <begin position="226"/>
        <end position="384"/>
    </location>
</feature>
<dbReference type="InterPro" id="IPR052529">
    <property type="entry name" value="Bact_Transport_Assoc"/>
</dbReference>
<dbReference type="Proteomes" id="UP000528286">
    <property type="component" value="Unassembled WGS sequence"/>
</dbReference>
<evidence type="ECO:0000313" key="5">
    <source>
        <dbReference type="Proteomes" id="UP000528286"/>
    </source>
</evidence>
<feature type="transmembrane region" description="Helical" evidence="2">
    <location>
        <begin position="245"/>
        <end position="264"/>
    </location>
</feature>
<dbReference type="AlphaFoldDB" id="A0A7W6NNH8"/>
<feature type="region of interest" description="Disordered" evidence="1">
    <location>
        <begin position="466"/>
        <end position="492"/>
    </location>
</feature>
<sequence>MSSSGTASTAAPGAVRHPLPDQLRGLALLGIVLVNMPFLAISGTGGFLPSSTSTWYDQATAFAVVAFAQGKFYLLFSFLFGYSLTLLLRRRTGDGLRRYRRRLVGLAVLGVAHAVFFFIADILFSYALLGVGLLFFVARSNRAALWAAAAAFTAGILLLVDLVLSSRGTPQNGLVGSDPAILDAALRGSFLDAAVGRVEVLPEMFIAFGVLNWFPAFAMFLLDLVAGRLGILANPADHTRLWKGLLVLAATIGLPGGIAAGWLAHGPGPSSPLRDVLSVAIGFGSAPALTAGYVAVIALATRSRVLRLVEPAGRMSLTGYLGESILLTAIFCGWGLGLLGQLGAFHAALVALGVWLALDVFAHLWLRRYTYGPFEWVLRCWSYATIVPLRAVRTDQPTSAPAEQTSGRLAVAPTGADWAAEAVQELYQRLTGYTQDHHARIGVDIVAFGATRQVLLDHIESLTATASDTAGGEDTARSDTAPGVSRHDRVQR</sequence>
<dbReference type="EMBL" id="JACIEZ010000030">
    <property type="protein sequence ID" value="MBB4067432.1"/>
    <property type="molecule type" value="Genomic_DNA"/>
</dbReference>
<keyword evidence="2" id="KW-0812">Transmembrane</keyword>
<evidence type="ECO:0000313" key="4">
    <source>
        <dbReference type="EMBL" id="MBB4067432.1"/>
    </source>
</evidence>
<keyword evidence="5" id="KW-1185">Reference proteome</keyword>
<proteinExistence type="predicted"/>
<dbReference type="InterPro" id="IPR007349">
    <property type="entry name" value="DUF418"/>
</dbReference>
<feature type="transmembrane region" description="Helical" evidence="2">
    <location>
        <begin position="143"/>
        <end position="164"/>
    </location>
</feature>
<feature type="transmembrane region" description="Helical" evidence="2">
    <location>
        <begin position="345"/>
        <end position="366"/>
    </location>
</feature>
<evidence type="ECO:0000256" key="1">
    <source>
        <dbReference type="SAM" id="MobiDB-lite"/>
    </source>
</evidence>
<reference evidence="4 5" key="1">
    <citation type="submission" date="2020-08" db="EMBL/GenBank/DDBJ databases">
        <title>Genomic Encyclopedia of Type Strains, Phase IV (KMG-IV): sequencing the most valuable type-strain genomes for metagenomic binning, comparative biology and taxonomic classification.</title>
        <authorList>
            <person name="Goeker M."/>
        </authorList>
    </citation>
    <scope>NUCLEOTIDE SEQUENCE [LARGE SCALE GENOMIC DNA]</scope>
    <source>
        <strain evidence="4 5">DSM 29853</strain>
    </source>
</reference>
<name>A0A7W6NNH8_9HYPH</name>
<feature type="transmembrane region" description="Helical" evidence="2">
    <location>
        <begin position="26"/>
        <end position="48"/>
    </location>
</feature>
<keyword evidence="2" id="KW-1133">Transmembrane helix</keyword>
<evidence type="ECO:0000256" key="2">
    <source>
        <dbReference type="SAM" id="Phobius"/>
    </source>
</evidence>
<comment type="caution">
    <text evidence="4">The sequence shown here is derived from an EMBL/GenBank/DDBJ whole genome shotgun (WGS) entry which is preliminary data.</text>
</comment>
<dbReference type="PANTHER" id="PTHR30590:SF2">
    <property type="entry name" value="INNER MEMBRANE PROTEIN"/>
    <property type="match status" value="1"/>
</dbReference>
<feature type="transmembrane region" description="Helical" evidence="2">
    <location>
        <begin position="320"/>
        <end position="339"/>
    </location>
</feature>
<gene>
    <name evidence="4" type="ORF">GGR23_004672</name>
</gene>
<feature type="transmembrane region" description="Helical" evidence="2">
    <location>
        <begin position="103"/>
        <end position="136"/>
    </location>
</feature>
<accession>A0A7W6NNH8</accession>
<dbReference type="Pfam" id="PF04235">
    <property type="entry name" value="DUF418"/>
    <property type="match status" value="1"/>
</dbReference>
<keyword evidence="2" id="KW-0472">Membrane</keyword>
<evidence type="ECO:0000259" key="3">
    <source>
        <dbReference type="Pfam" id="PF04235"/>
    </source>
</evidence>
<organism evidence="4 5">
    <name type="scientific">Gellertiella hungarica</name>
    <dbReference type="NCBI Taxonomy" id="1572859"/>
    <lineage>
        <taxon>Bacteria</taxon>
        <taxon>Pseudomonadati</taxon>
        <taxon>Pseudomonadota</taxon>
        <taxon>Alphaproteobacteria</taxon>
        <taxon>Hyphomicrobiales</taxon>
        <taxon>Rhizobiaceae</taxon>
        <taxon>Gellertiella</taxon>
    </lineage>
</organism>
<protein>
    <recommendedName>
        <fullName evidence="3">DUF418 domain-containing protein</fullName>
    </recommendedName>
</protein>